<dbReference type="EMBL" id="JACJTB010000012">
    <property type="protein sequence ID" value="MBD2595004.1"/>
    <property type="molecule type" value="Genomic_DNA"/>
</dbReference>
<reference evidence="1 2" key="1">
    <citation type="journal article" date="2020" name="ISME J.">
        <title>Comparative genomics reveals insights into cyanobacterial evolution and habitat adaptation.</title>
        <authorList>
            <person name="Chen M.Y."/>
            <person name="Teng W.K."/>
            <person name="Zhao L."/>
            <person name="Hu C.X."/>
            <person name="Zhou Y.K."/>
            <person name="Han B.P."/>
            <person name="Song L.R."/>
            <person name="Shu W.S."/>
        </authorList>
    </citation>
    <scope>NUCLEOTIDE SEQUENCE [LARGE SCALE GENOMIC DNA]</scope>
    <source>
        <strain evidence="1 2">FACHB-130</strain>
    </source>
</reference>
<evidence type="ECO:0000313" key="2">
    <source>
        <dbReference type="Proteomes" id="UP000603457"/>
    </source>
</evidence>
<dbReference type="RefSeq" id="WP_190967838.1">
    <property type="nucleotide sequence ID" value="NZ_JACJTB010000012.1"/>
</dbReference>
<evidence type="ECO:0000313" key="1">
    <source>
        <dbReference type="EMBL" id="MBD2595004.1"/>
    </source>
</evidence>
<protein>
    <submittedName>
        <fullName evidence="1">Uncharacterized protein</fullName>
    </submittedName>
</protein>
<keyword evidence="2" id="KW-1185">Reference proteome</keyword>
<dbReference type="Proteomes" id="UP000603457">
    <property type="component" value="Unassembled WGS sequence"/>
</dbReference>
<comment type="caution">
    <text evidence="1">The sequence shown here is derived from an EMBL/GenBank/DDBJ whole genome shotgun (WGS) entry which is preliminary data.</text>
</comment>
<proteinExistence type="predicted"/>
<accession>A0ABR8FXY8</accession>
<organism evidence="1 2">
    <name type="scientific">Nostoc spongiaeforme FACHB-130</name>
    <dbReference type="NCBI Taxonomy" id="1357510"/>
    <lineage>
        <taxon>Bacteria</taxon>
        <taxon>Bacillati</taxon>
        <taxon>Cyanobacteriota</taxon>
        <taxon>Cyanophyceae</taxon>
        <taxon>Nostocales</taxon>
        <taxon>Nostocaceae</taxon>
        <taxon>Nostoc</taxon>
    </lineage>
</organism>
<sequence length="45" mass="5203">MIDKLSQGEKEIIYQAIAFRYQVGIEAFLAINLLNQSKVRKIVHL</sequence>
<name>A0ABR8FXY8_9NOSO</name>
<gene>
    <name evidence="1" type="ORF">H6G74_11765</name>
</gene>